<keyword evidence="4" id="KW-0812">Transmembrane</keyword>
<evidence type="ECO:0000256" key="4">
    <source>
        <dbReference type="ARBA" id="ARBA00022692"/>
    </source>
</evidence>
<dbReference type="STRING" id="51240.A0A2I4GJW0"/>
<accession>A0A2I4GJW0</accession>
<dbReference type="RefSeq" id="XP_018844185.2">
    <property type="nucleotide sequence ID" value="XM_018988640.2"/>
</dbReference>
<keyword evidence="8 11" id="KW-0408">Iron</keyword>
<evidence type="ECO:0000256" key="2">
    <source>
        <dbReference type="ARBA" id="ARBA00010617"/>
    </source>
</evidence>
<evidence type="ECO:0000313" key="13">
    <source>
        <dbReference type="Proteomes" id="UP000235220"/>
    </source>
</evidence>
<dbReference type="InterPro" id="IPR050651">
    <property type="entry name" value="Plant_Cytochrome_P450_Monoox"/>
</dbReference>
<evidence type="ECO:0000256" key="8">
    <source>
        <dbReference type="ARBA" id="ARBA00023004"/>
    </source>
</evidence>
<proteinExistence type="inferred from homology"/>
<dbReference type="FunFam" id="1.10.630.10:FF:000026">
    <property type="entry name" value="Cytochrome P450 82C4"/>
    <property type="match status" value="1"/>
</dbReference>
<keyword evidence="13" id="KW-1185">Reference proteome</keyword>
<comment type="similarity">
    <text evidence="2 12">Belongs to the cytochrome P450 family.</text>
</comment>
<keyword evidence="10" id="KW-0472">Membrane</keyword>
<organism evidence="13 14">
    <name type="scientific">Juglans regia</name>
    <name type="common">English walnut</name>
    <dbReference type="NCBI Taxonomy" id="51240"/>
    <lineage>
        <taxon>Eukaryota</taxon>
        <taxon>Viridiplantae</taxon>
        <taxon>Streptophyta</taxon>
        <taxon>Embryophyta</taxon>
        <taxon>Tracheophyta</taxon>
        <taxon>Spermatophyta</taxon>
        <taxon>Magnoliopsida</taxon>
        <taxon>eudicotyledons</taxon>
        <taxon>Gunneridae</taxon>
        <taxon>Pentapetalae</taxon>
        <taxon>rosids</taxon>
        <taxon>fabids</taxon>
        <taxon>Fagales</taxon>
        <taxon>Juglandaceae</taxon>
        <taxon>Juglans</taxon>
    </lineage>
</organism>
<evidence type="ECO:0000256" key="10">
    <source>
        <dbReference type="ARBA" id="ARBA00023136"/>
    </source>
</evidence>
<reference evidence="14" key="1">
    <citation type="submission" date="2025-08" db="UniProtKB">
        <authorList>
            <consortium name="RefSeq"/>
        </authorList>
    </citation>
    <scope>IDENTIFICATION</scope>
    <source>
        <tissue evidence="14">Leaves</tissue>
    </source>
</reference>
<evidence type="ECO:0000256" key="5">
    <source>
        <dbReference type="ARBA" id="ARBA00022723"/>
    </source>
</evidence>
<dbReference type="InterPro" id="IPR036396">
    <property type="entry name" value="Cyt_P450_sf"/>
</dbReference>
<dbReference type="InterPro" id="IPR002401">
    <property type="entry name" value="Cyt_P450_E_grp-I"/>
</dbReference>
<dbReference type="Pfam" id="PF00067">
    <property type="entry name" value="p450"/>
    <property type="match status" value="1"/>
</dbReference>
<keyword evidence="6" id="KW-1133">Transmembrane helix</keyword>
<dbReference type="PANTHER" id="PTHR47947:SF1">
    <property type="entry name" value="CYTOCHROME P450 82E3"/>
    <property type="match status" value="1"/>
</dbReference>
<dbReference type="GeneID" id="109008523"/>
<keyword evidence="7 12" id="KW-0560">Oxidoreductase</keyword>
<evidence type="ECO:0000256" key="6">
    <source>
        <dbReference type="ARBA" id="ARBA00022989"/>
    </source>
</evidence>
<comment type="cofactor">
    <cofactor evidence="11">
        <name>heme</name>
        <dbReference type="ChEBI" id="CHEBI:30413"/>
    </cofactor>
</comment>
<dbReference type="InterPro" id="IPR001128">
    <property type="entry name" value="Cyt_P450"/>
</dbReference>
<evidence type="ECO:0000256" key="7">
    <source>
        <dbReference type="ARBA" id="ARBA00023002"/>
    </source>
</evidence>
<dbReference type="GO" id="GO:0005506">
    <property type="term" value="F:iron ion binding"/>
    <property type="evidence" value="ECO:0007669"/>
    <property type="project" value="InterPro"/>
</dbReference>
<keyword evidence="5 11" id="KW-0479">Metal-binding</keyword>
<evidence type="ECO:0000256" key="9">
    <source>
        <dbReference type="ARBA" id="ARBA00023033"/>
    </source>
</evidence>
<evidence type="ECO:0000313" key="14">
    <source>
        <dbReference type="RefSeq" id="XP_018844185.2"/>
    </source>
</evidence>
<dbReference type="PANTHER" id="PTHR47947">
    <property type="entry name" value="CYTOCHROME P450 82C3-RELATED"/>
    <property type="match status" value="1"/>
</dbReference>
<evidence type="ECO:0000256" key="1">
    <source>
        <dbReference type="ARBA" id="ARBA00004167"/>
    </source>
</evidence>
<dbReference type="GO" id="GO:0020037">
    <property type="term" value="F:heme binding"/>
    <property type="evidence" value="ECO:0007669"/>
    <property type="project" value="InterPro"/>
</dbReference>
<dbReference type="AlphaFoldDB" id="A0A2I4GJW0"/>
<keyword evidence="9 12" id="KW-0503">Monooxygenase</keyword>
<name>A0A2I4GJW0_JUGRE</name>
<dbReference type="OrthoDB" id="1055148at2759"/>
<protein>
    <submittedName>
        <fullName evidence="14">Cytochrome P450 CYP82D47-like</fullName>
    </submittedName>
</protein>
<dbReference type="PRINTS" id="PR00385">
    <property type="entry name" value="P450"/>
</dbReference>
<dbReference type="GO" id="GO:0016020">
    <property type="term" value="C:membrane"/>
    <property type="evidence" value="ECO:0007669"/>
    <property type="project" value="UniProtKB-SubCell"/>
</dbReference>
<dbReference type="GO" id="GO:0004497">
    <property type="term" value="F:monooxygenase activity"/>
    <property type="evidence" value="ECO:0007669"/>
    <property type="project" value="UniProtKB-KW"/>
</dbReference>
<evidence type="ECO:0000256" key="3">
    <source>
        <dbReference type="ARBA" id="ARBA00022617"/>
    </source>
</evidence>
<dbReference type="GO" id="GO:0016705">
    <property type="term" value="F:oxidoreductase activity, acting on paired donors, with incorporation or reduction of molecular oxygen"/>
    <property type="evidence" value="ECO:0007669"/>
    <property type="project" value="InterPro"/>
</dbReference>
<comment type="subcellular location">
    <subcellularLocation>
        <location evidence="1">Membrane</location>
        <topology evidence="1">Single-pass membrane protein</topology>
    </subcellularLocation>
</comment>
<dbReference type="SUPFAM" id="SSF48264">
    <property type="entry name" value="Cytochrome P450"/>
    <property type="match status" value="1"/>
</dbReference>
<evidence type="ECO:0000256" key="11">
    <source>
        <dbReference type="PIRSR" id="PIRSR602401-1"/>
    </source>
</evidence>
<sequence length="521" mass="58441">MEITSHLLAIAGLLVPLLLYNLWRLRIGVQKTKGLLAPEPSGALPIIGHLRQLRGKNPLARTLAAMADRHGPVFMIRFGSKSAVVICSHEAVKECFTTNDKVLAGRPKSTQSKYLGYNNAGLGFAPYGAYLREMRKLAMMELLSAHRLETLKNVQISEVDTLVKDLYSLCQNNNHSPVKVVISEWIERLTLNIITKLIAGKRYFGHVNGGEDEEAKRARKIIKEFMYVVGAPVISDLLPFLGWIDFGGQVKSVKRLGRELDTLIGSWIQEHTLKRLERVASDKLDFIDIMLSVIEGESMFGHTRETIIKATVSTFILAGAETTSVNLIWLLSLLLNNEHALKRVQEELDVKVGKDRWVEDYDIKDMVYLQAIVKESLRLYPPAPLAVPHEALEDCQVCGYYVPKGTRLLVNVWKLHRDPRVWEDPDGFSPERFLTSHAHIDALGQHFEFTPFGLGRRSCPGNTFAMQVSHLALARLLQGFELTTPENISVDMTEGLGVTMPRTTPLQVLLTPRLSSELYGC</sequence>
<dbReference type="Gramene" id="Jr14_06200_p1">
    <property type="protein sequence ID" value="cds.Jr14_06200_p1"/>
    <property type="gene ID" value="Jr14_06200"/>
</dbReference>
<dbReference type="Gene3D" id="1.10.630.10">
    <property type="entry name" value="Cytochrome P450"/>
    <property type="match status" value="1"/>
</dbReference>
<keyword evidence="3 11" id="KW-0349">Heme</keyword>
<feature type="binding site" description="axial binding residue" evidence="11">
    <location>
        <position position="459"/>
    </location>
    <ligand>
        <name>heme</name>
        <dbReference type="ChEBI" id="CHEBI:30413"/>
    </ligand>
    <ligandPart>
        <name>Fe</name>
        <dbReference type="ChEBI" id="CHEBI:18248"/>
    </ligandPart>
</feature>
<evidence type="ECO:0000256" key="12">
    <source>
        <dbReference type="RuleBase" id="RU000461"/>
    </source>
</evidence>
<dbReference type="PROSITE" id="PS00086">
    <property type="entry name" value="CYTOCHROME_P450"/>
    <property type="match status" value="1"/>
</dbReference>
<dbReference type="InterPro" id="IPR017972">
    <property type="entry name" value="Cyt_P450_CS"/>
</dbReference>
<dbReference type="KEGG" id="jre:109008523"/>
<dbReference type="Proteomes" id="UP000235220">
    <property type="component" value="Chromosome 14"/>
</dbReference>
<dbReference type="PRINTS" id="PR00463">
    <property type="entry name" value="EP450I"/>
</dbReference>
<gene>
    <name evidence="14" type="primary">LOC109008523</name>
</gene>